<protein>
    <submittedName>
        <fullName evidence="2">Class I SAM-dependent methyltransferase</fullName>
    </submittedName>
</protein>
<keyword evidence="2" id="KW-0808">Transferase</keyword>
<organism evidence="2 3">
    <name type="scientific">candidate division WWE3 bacterium</name>
    <dbReference type="NCBI Taxonomy" id="2053526"/>
    <lineage>
        <taxon>Bacteria</taxon>
        <taxon>Katanobacteria</taxon>
    </lineage>
</organism>
<dbReference type="SUPFAM" id="SSF53335">
    <property type="entry name" value="S-adenosyl-L-methionine-dependent methyltransferases"/>
    <property type="match status" value="1"/>
</dbReference>
<name>A0A3A4ZJT7_UNCKA</name>
<gene>
    <name evidence="2" type="ORF">C4561_03060</name>
</gene>
<dbReference type="InterPro" id="IPR013216">
    <property type="entry name" value="Methyltransf_11"/>
</dbReference>
<dbReference type="EMBL" id="QZJF01000016">
    <property type="protein sequence ID" value="RJR27117.1"/>
    <property type="molecule type" value="Genomic_DNA"/>
</dbReference>
<dbReference type="GO" id="GO:0032259">
    <property type="term" value="P:methylation"/>
    <property type="evidence" value="ECO:0007669"/>
    <property type="project" value="UniProtKB-KW"/>
</dbReference>
<dbReference type="Gene3D" id="3.40.50.150">
    <property type="entry name" value="Vaccinia Virus protein VP39"/>
    <property type="match status" value="1"/>
</dbReference>
<evidence type="ECO:0000313" key="3">
    <source>
        <dbReference type="Proteomes" id="UP000265540"/>
    </source>
</evidence>
<dbReference type="InterPro" id="IPR029063">
    <property type="entry name" value="SAM-dependent_MTases_sf"/>
</dbReference>
<dbReference type="PANTHER" id="PTHR43591:SF24">
    <property type="entry name" value="2-METHOXY-6-POLYPRENYL-1,4-BENZOQUINOL METHYLASE, MITOCHONDRIAL"/>
    <property type="match status" value="1"/>
</dbReference>
<sequence>MPRSEVARSILQSNPKSQILEHGYINIYSELNSKEKRQINYKLLYKSKHPGWDETQVFLSGKFNELVIKDAIVLDAGCGNGNYVIDENRKNIAWAVGIDTDSEFFSKNICLDEVIVGNLENLPFDNNSFDAVVSLWVLEHLDNPKKVFSEIHRILKPGGIFLFATPYKYYFPLVFVEIINSLRLNSIVNKFLFGRDKKDIFKTFYKANTLKDVRSLSRDTFDELELKLNQDPSYTSFNGVTFILTDLLLNLFSRMNITLGKPHIIGILKKKYT</sequence>
<evidence type="ECO:0000313" key="2">
    <source>
        <dbReference type="EMBL" id="RJR27117.1"/>
    </source>
</evidence>
<dbReference type="CDD" id="cd02440">
    <property type="entry name" value="AdoMet_MTases"/>
    <property type="match status" value="1"/>
</dbReference>
<accession>A0A3A4ZJT7</accession>
<dbReference type="AlphaFoldDB" id="A0A3A4ZJT7"/>
<keyword evidence="2" id="KW-0489">Methyltransferase</keyword>
<dbReference type="PANTHER" id="PTHR43591">
    <property type="entry name" value="METHYLTRANSFERASE"/>
    <property type="match status" value="1"/>
</dbReference>
<dbReference type="Proteomes" id="UP000265540">
    <property type="component" value="Unassembled WGS sequence"/>
</dbReference>
<feature type="domain" description="Methyltransferase type 11" evidence="1">
    <location>
        <begin position="74"/>
        <end position="163"/>
    </location>
</feature>
<dbReference type="Pfam" id="PF08241">
    <property type="entry name" value="Methyltransf_11"/>
    <property type="match status" value="1"/>
</dbReference>
<dbReference type="GO" id="GO:0008757">
    <property type="term" value="F:S-adenosylmethionine-dependent methyltransferase activity"/>
    <property type="evidence" value="ECO:0007669"/>
    <property type="project" value="InterPro"/>
</dbReference>
<proteinExistence type="predicted"/>
<comment type="caution">
    <text evidence="2">The sequence shown here is derived from an EMBL/GenBank/DDBJ whole genome shotgun (WGS) entry which is preliminary data.</text>
</comment>
<reference evidence="2 3" key="1">
    <citation type="journal article" date="2017" name="ISME J.">
        <title>Energy and carbon metabolisms in a deep terrestrial subsurface fluid microbial community.</title>
        <authorList>
            <person name="Momper L."/>
            <person name="Jungbluth S.P."/>
            <person name="Lee M.D."/>
            <person name="Amend J.P."/>
        </authorList>
    </citation>
    <scope>NUCLEOTIDE SEQUENCE [LARGE SCALE GENOMIC DNA]</scope>
    <source>
        <strain evidence="2">SURF_46</strain>
    </source>
</reference>
<evidence type="ECO:0000259" key="1">
    <source>
        <dbReference type="Pfam" id="PF08241"/>
    </source>
</evidence>